<proteinExistence type="predicted"/>
<evidence type="ECO:0000313" key="2">
    <source>
        <dbReference type="EMBL" id="CAD7441794.1"/>
    </source>
</evidence>
<protein>
    <submittedName>
        <fullName evidence="2">Uncharacterized protein</fullName>
    </submittedName>
</protein>
<feature type="region of interest" description="Disordered" evidence="1">
    <location>
        <begin position="1"/>
        <end position="28"/>
    </location>
</feature>
<dbReference type="EMBL" id="OD565443">
    <property type="protein sequence ID" value="CAD7441794.1"/>
    <property type="molecule type" value="Genomic_DNA"/>
</dbReference>
<accession>A0A7R9EUP8</accession>
<name>A0A7R9EUP8_9NEOP</name>
<organism evidence="2">
    <name type="scientific">Timema bartmani</name>
    <dbReference type="NCBI Taxonomy" id="61472"/>
    <lineage>
        <taxon>Eukaryota</taxon>
        <taxon>Metazoa</taxon>
        <taxon>Ecdysozoa</taxon>
        <taxon>Arthropoda</taxon>
        <taxon>Hexapoda</taxon>
        <taxon>Insecta</taxon>
        <taxon>Pterygota</taxon>
        <taxon>Neoptera</taxon>
        <taxon>Polyneoptera</taxon>
        <taxon>Phasmatodea</taxon>
        <taxon>Timematodea</taxon>
        <taxon>Timematoidea</taxon>
        <taxon>Timematidae</taxon>
        <taxon>Timema</taxon>
    </lineage>
</organism>
<dbReference type="AlphaFoldDB" id="A0A7R9EUP8"/>
<gene>
    <name evidence="2" type="ORF">TBIB3V08_LOCUS4246</name>
</gene>
<reference evidence="2" key="1">
    <citation type="submission" date="2020-11" db="EMBL/GenBank/DDBJ databases">
        <authorList>
            <person name="Tran Van P."/>
        </authorList>
    </citation>
    <scope>NUCLEOTIDE SEQUENCE</scope>
</reference>
<evidence type="ECO:0000256" key="1">
    <source>
        <dbReference type="SAM" id="MobiDB-lite"/>
    </source>
</evidence>
<sequence>MESGGKKKTGGAERGHTNANRFAGDDTGRVGVYEGGGKGGSRSCCQEGWTGIGFHKAPSSVLMIDSTTVCNQQPKRLAGRGKIVHAVNHVGRHRSLAFPGKKKFFVAAGARARVACTNLPGLKHLTQYVIPDYPDQCWDEETERAYPVGSTWSKSGRCMEFSCVQDFDGFFINGHGLAYDSDKYESGRGMNDTSNNIQCTASQCDEWSEGVACRISSWCILISEPLPIYSSSSSFCPHEVDLDPVLDQLLHRKIWKSWGSNPGPVDM</sequence>